<evidence type="ECO:0008006" key="11">
    <source>
        <dbReference type="Google" id="ProtNLM"/>
    </source>
</evidence>
<evidence type="ECO:0000256" key="8">
    <source>
        <dbReference type="SAM" id="Phobius"/>
    </source>
</evidence>
<feature type="transmembrane region" description="Helical" evidence="8">
    <location>
        <begin position="164"/>
        <end position="187"/>
    </location>
</feature>
<keyword evidence="4" id="KW-0808">Transferase</keyword>
<proteinExistence type="predicted"/>
<evidence type="ECO:0000256" key="5">
    <source>
        <dbReference type="ARBA" id="ARBA00022692"/>
    </source>
</evidence>
<evidence type="ECO:0000256" key="3">
    <source>
        <dbReference type="ARBA" id="ARBA00022676"/>
    </source>
</evidence>
<sequence>MVSLSSAAGRLGALVRAHRPFAIVLAVGAVVRVVAMLGYTPALWFNDSYDYVRIGLDPFAHPIRPVGYGIWLWVLKPFHSFALVAGLQHLMGLAIGVMIYALLRRRGLPGWGAVLAAVPVLLDGNQIQLEQVILSDTLFEFLVITAVVLVLWRTPSVWMCAAAGLLLAAATLTRTIGLPVLLIALGVLAFQRVGWRRPAALAVAGLLPLPLYAGWFHAENGTYAISVTDGIFLWGRTAAFADCEKIKPSPDLAGLCPVGEPGHRRSSSTQIWNTDDPNPLGWAPGQVFTAEQNDRAQRFALEAIKTQPLDYVQAVSYDLFVRTFSPVRAKYPTPYVVDGYTFLKHPQHQPKWNVYKGGTPTETIQAYEHGSARTRTHEPFATMVRGYQQVVALPGTALAVVLLVPFGVWARQRRRPDSAVALPWLTSTALLVVPPVTTDFDYRYVVVAVPFACLAAGLACVRGRGRPALDDDAERTAREPAPAS</sequence>
<feature type="transmembrane region" description="Helical" evidence="8">
    <location>
        <begin position="390"/>
        <end position="410"/>
    </location>
</feature>
<evidence type="ECO:0000313" key="9">
    <source>
        <dbReference type="EMBL" id="MBO2447039.1"/>
    </source>
</evidence>
<gene>
    <name evidence="9" type="ORF">J4573_08055</name>
</gene>
<comment type="subcellular location">
    <subcellularLocation>
        <location evidence="1">Cell membrane</location>
        <topology evidence="1">Multi-pass membrane protein</topology>
    </subcellularLocation>
</comment>
<keyword evidence="3" id="KW-0328">Glycosyltransferase</keyword>
<keyword evidence="5 8" id="KW-0812">Transmembrane</keyword>
<comment type="caution">
    <text evidence="9">The sequence shown here is derived from an EMBL/GenBank/DDBJ whole genome shotgun (WGS) entry which is preliminary data.</text>
</comment>
<feature type="transmembrane region" description="Helical" evidence="8">
    <location>
        <begin position="81"/>
        <end position="103"/>
    </location>
</feature>
<evidence type="ECO:0000256" key="2">
    <source>
        <dbReference type="ARBA" id="ARBA00022475"/>
    </source>
</evidence>
<evidence type="ECO:0000256" key="1">
    <source>
        <dbReference type="ARBA" id="ARBA00004651"/>
    </source>
</evidence>
<dbReference type="PANTHER" id="PTHR33908:SF11">
    <property type="entry name" value="MEMBRANE PROTEIN"/>
    <property type="match status" value="1"/>
</dbReference>
<feature type="transmembrane region" description="Helical" evidence="8">
    <location>
        <begin position="442"/>
        <end position="461"/>
    </location>
</feature>
<protein>
    <recommendedName>
        <fullName evidence="11">Phospholipid carrier-dependent glycosyltransferase</fullName>
    </recommendedName>
</protein>
<dbReference type="AlphaFoldDB" id="A0A939T3Q0"/>
<keyword evidence="2" id="KW-1003">Cell membrane</keyword>
<dbReference type="RefSeq" id="WP_208254639.1">
    <property type="nucleotide sequence ID" value="NZ_JAGEOJ010000003.1"/>
</dbReference>
<dbReference type="Proteomes" id="UP000669179">
    <property type="component" value="Unassembled WGS sequence"/>
</dbReference>
<dbReference type="GO" id="GO:0005886">
    <property type="term" value="C:plasma membrane"/>
    <property type="evidence" value="ECO:0007669"/>
    <property type="project" value="UniProtKB-SubCell"/>
</dbReference>
<feature type="transmembrane region" description="Helical" evidence="8">
    <location>
        <begin position="21"/>
        <end position="39"/>
    </location>
</feature>
<name>A0A939T3Q0_9ACTN</name>
<keyword evidence="10" id="KW-1185">Reference proteome</keyword>
<dbReference type="GO" id="GO:0016763">
    <property type="term" value="F:pentosyltransferase activity"/>
    <property type="evidence" value="ECO:0007669"/>
    <property type="project" value="TreeGrafter"/>
</dbReference>
<dbReference type="EMBL" id="JAGEOJ010000003">
    <property type="protein sequence ID" value="MBO2447039.1"/>
    <property type="molecule type" value="Genomic_DNA"/>
</dbReference>
<reference evidence="9" key="1">
    <citation type="submission" date="2021-03" db="EMBL/GenBank/DDBJ databases">
        <authorList>
            <person name="Kanchanasin P."/>
            <person name="Saeng-In P."/>
            <person name="Phongsopitanun W."/>
            <person name="Yuki M."/>
            <person name="Kudo T."/>
            <person name="Ohkuma M."/>
            <person name="Tanasupawat S."/>
        </authorList>
    </citation>
    <scope>NUCLEOTIDE SEQUENCE</scope>
    <source>
        <strain evidence="9">GKU 128</strain>
    </source>
</reference>
<keyword evidence="6 8" id="KW-1133">Transmembrane helix</keyword>
<dbReference type="GO" id="GO:0009103">
    <property type="term" value="P:lipopolysaccharide biosynthetic process"/>
    <property type="evidence" value="ECO:0007669"/>
    <property type="project" value="UniProtKB-ARBA"/>
</dbReference>
<dbReference type="PANTHER" id="PTHR33908">
    <property type="entry name" value="MANNOSYLTRANSFERASE YKCB-RELATED"/>
    <property type="match status" value="1"/>
</dbReference>
<evidence type="ECO:0000256" key="4">
    <source>
        <dbReference type="ARBA" id="ARBA00022679"/>
    </source>
</evidence>
<feature type="transmembrane region" description="Helical" evidence="8">
    <location>
        <begin position="132"/>
        <end position="152"/>
    </location>
</feature>
<accession>A0A939T3Q0</accession>
<evidence type="ECO:0000256" key="7">
    <source>
        <dbReference type="ARBA" id="ARBA00023136"/>
    </source>
</evidence>
<evidence type="ECO:0000313" key="10">
    <source>
        <dbReference type="Proteomes" id="UP000669179"/>
    </source>
</evidence>
<organism evidence="9 10">
    <name type="scientific">Actinomadura barringtoniae</name>
    <dbReference type="NCBI Taxonomy" id="1427535"/>
    <lineage>
        <taxon>Bacteria</taxon>
        <taxon>Bacillati</taxon>
        <taxon>Actinomycetota</taxon>
        <taxon>Actinomycetes</taxon>
        <taxon>Streptosporangiales</taxon>
        <taxon>Thermomonosporaceae</taxon>
        <taxon>Actinomadura</taxon>
    </lineage>
</organism>
<evidence type="ECO:0000256" key="6">
    <source>
        <dbReference type="ARBA" id="ARBA00022989"/>
    </source>
</evidence>
<dbReference type="InterPro" id="IPR050297">
    <property type="entry name" value="LipidA_mod_glycosyltrf_83"/>
</dbReference>
<keyword evidence="7 8" id="KW-0472">Membrane</keyword>